<dbReference type="AlphaFoldDB" id="A0A9N9DPW9"/>
<evidence type="ECO:0000313" key="1">
    <source>
        <dbReference type="EMBL" id="CAG8643741.1"/>
    </source>
</evidence>
<dbReference type="Proteomes" id="UP000789831">
    <property type="component" value="Unassembled WGS sequence"/>
</dbReference>
<dbReference type="OrthoDB" id="2361517at2759"/>
<name>A0A9N9DPW9_9GLOM</name>
<protein>
    <submittedName>
        <fullName evidence="1">2985_t:CDS:1</fullName>
    </submittedName>
</protein>
<reference evidence="1" key="1">
    <citation type="submission" date="2021-06" db="EMBL/GenBank/DDBJ databases">
        <authorList>
            <person name="Kallberg Y."/>
            <person name="Tangrot J."/>
            <person name="Rosling A."/>
        </authorList>
    </citation>
    <scope>NUCLEOTIDE SEQUENCE</scope>
    <source>
        <strain evidence="1">MT106</strain>
    </source>
</reference>
<keyword evidence="2" id="KW-1185">Reference proteome</keyword>
<gene>
    <name evidence="1" type="ORF">AGERDE_LOCUS11096</name>
</gene>
<sequence length="136" mass="15707">MSTLYDTICNFLRIASPEHITTFLVVYQVMNEEAWIAKETLRQLLHQSISAVLPSYTPDSDKHRKLLGLPLKIIVEEPVKYMQASPPSLIKPICDEFVSNYDDGTMKIPPQKLSHVNWWERGEVLRNITVRILETL</sequence>
<proteinExistence type="predicted"/>
<accession>A0A9N9DPW9</accession>
<organism evidence="1 2">
    <name type="scientific">Ambispora gerdemannii</name>
    <dbReference type="NCBI Taxonomy" id="144530"/>
    <lineage>
        <taxon>Eukaryota</taxon>
        <taxon>Fungi</taxon>
        <taxon>Fungi incertae sedis</taxon>
        <taxon>Mucoromycota</taxon>
        <taxon>Glomeromycotina</taxon>
        <taxon>Glomeromycetes</taxon>
        <taxon>Archaeosporales</taxon>
        <taxon>Ambisporaceae</taxon>
        <taxon>Ambispora</taxon>
    </lineage>
</organism>
<dbReference type="EMBL" id="CAJVPL010004152">
    <property type="protein sequence ID" value="CAG8643741.1"/>
    <property type="molecule type" value="Genomic_DNA"/>
</dbReference>
<evidence type="ECO:0000313" key="2">
    <source>
        <dbReference type="Proteomes" id="UP000789831"/>
    </source>
</evidence>
<comment type="caution">
    <text evidence="1">The sequence shown here is derived from an EMBL/GenBank/DDBJ whole genome shotgun (WGS) entry which is preliminary data.</text>
</comment>